<dbReference type="PROSITE" id="PS51257">
    <property type="entry name" value="PROKAR_LIPOPROTEIN"/>
    <property type="match status" value="1"/>
</dbReference>
<accession>A0A7I7XLD3</accession>
<dbReference type="InterPro" id="IPR022236">
    <property type="entry name" value="DUF3761"/>
</dbReference>
<reference evidence="2 3" key="1">
    <citation type="journal article" date="2019" name="Emerg. Microbes Infect.">
        <title>Comprehensive subspecies identification of 175 nontuberculous mycobacteria species based on 7547 genomic profiles.</title>
        <authorList>
            <person name="Matsumoto Y."/>
            <person name="Kinjo T."/>
            <person name="Motooka D."/>
            <person name="Nabeya D."/>
            <person name="Jung N."/>
            <person name="Uechi K."/>
            <person name="Horii T."/>
            <person name="Iida T."/>
            <person name="Fujita J."/>
            <person name="Nakamura S."/>
        </authorList>
    </citation>
    <scope>NUCLEOTIDE SEQUENCE [LARGE SCALE GENOMIC DNA]</scope>
    <source>
        <strain evidence="2 3">JCM 13574</strain>
    </source>
</reference>
<feature type="chain" id="PRO_5029720670" description="DUF3761 domain-containing protein" evidence="1">
    <location>
        <begin position="23"/>
        <end position="96"/>
    </location>
</feature>
<protein>
    <recommendedName>
        <fullName evidence="4">DUF3761 domain-containing protein</fullName>
    </recommendedName>
</protein>
<dbReference type="EMBL" id="AP022610">
    <property type="protein sequence ID" value="BBZ30049.1"/>
    <property type="molecule type" value="Genomic_DNA"/>
</dbReference>
<evidence type="ECO:0008006" key="4">
    <source>
        <dbReference type="Google" id="ProtNLM"/>
    </source>
</evidence>
<sequence length="96" mass="9299">MRVRAGLFALIFAGSLIGLVQAASAPATVIACGGGTYENSDGICIPDPSAPGGGGSDGGAIPAGVTAVCRDGDYSYSTHHSGTCSGHGGVSQWVTS</sequence>
<dbReference type="Pfam" id="PF12587">
    <property type="entry name" value="DUF3761"/>
    <property type="match status" value="1"/>
</dbReference>
<name>A0A7I7XLD3_9MYCO</name>
<evidence type="ECO:0000313" key="3">
    <source>
        <dbReference type="Proteomes" id="UP000466517"/>
    </source>
</evidence>
<feature type="signal peptide" evidence="1">
    <location>
        <begin position="1"/>
        <end position="22"/>
    </location>
</feature>
<keyword evidence="1" id="KW-0732">Signal</keyword>
<dbReference type="Proteomes" id="UP000466517">
    <property type="component" value="Chromosome"/>
</dbReference>
<dbReference type="RefSeq" id="WP_163741083.1">
    <property type="nucleotide sequence ID" value="NZ_AP022610.1"/>
</dbReference>
<dbReference type="KEGG" id="mmag:MMAD_43440"/>
<gene>
    <name evidence="2" type="ORF">MMAD_43440</name>
</gene>
<dbReference type="AlphaFoldDB" id="A0A7I7XLD3"/>
<evidence type="ECO:0000256" key="1">
    <source>
        <dbReference type="SAM" id="SignalP"/>
    </source>
</evidence>
<evidence type="ECO:0000313" key="2">
    <source>
        <dbReference type="EMBL" id="BBZ30049.1"/>
    </source>
</evidence>
<organism evidence="2 3">
    <name type="scientific">Mycolicibacterium madagascariense</name>
    <dbReference type="NCBI Taxonomy" id="212765"/>
    <lineage>
        <taxon>Bacteria</taxon>
        <taxon>Bacillati</taxon>
        <taxon>Actinomycetota</taxon>
        <taxon>Actinomycetes</taxon>
        <taxon>Mycobacteriales</taxon>
        <taxon>Mycobacteriaceae</taxon>
        <taxon>Mycolicibacterium</taxon>
    </lineage>
</organism>
<proteinExistence type="predicted"/>
<keyword evidence="3" id="KW-1185">Reference proteome</keyword>